<dbReference type="InterPro" id="IPR051083">
    <property type="entry name" value="GrpII_Intron_Splice-Mob/Def"/>
</dbReference>
<organism evidence="3 4">
    <name type="scientific">Pseudomonas gingeri NCPPB 3146 = LMG 5327</name>
    <dbReference type="NCBI Taxonomy" id="707248"/>
    <lineage>
        <taxon>Bacteria</taxon>
        <taxon>Pseudomonadati</taxon>
        <taxon>Pseudomonadota</taxon>
        <taxon>Gammaproteobacteria</taxon>
        <taxon>Pseudomonadales</taxon>
        <taxon>Pseudomonadaceae</taxon>
        <taxon>Pseudomonas</taxon>
    </lineage>
</organism>
<dbReference type="SUPFAM" id="SSF56672">
    <property type="entry name" value="DNA/RNA polymerases"/>
    <property type="match status" value="1"/>
</dbReference>
<name>A0ABX4Y0M6_9PSED</name>
<dbReference type="PANTHER" id="PTHR34047:SF8">
    <property type="entry name" value="PROTEIN YKFC"/>
    <property type="match status" value="1"/>
</dbReference>
<keyword evidence="4" id="KW-1185">Reference proteome</keyword>
<feature type="domain" description="Reverse transcriptase" evidence="2">
    <location>
        <begin position="1"/>
        <end position="272"/>
    </location>
</feature>
<dbReference type="InterPro" id="IPR000477">
    <property type="entry name" value="RT_dom"/>
</dbReference>
<comment type="similarity">
    <text evidence="1">Belongs to the bacterial reverse transcriptase family.</text>
</comment>
<protein>
    <recommendedName>
        <fullName evidence="2">Reverse transcriptase domain-containing protein</fullName>
    </recommendedName>
</protein>
<gene>
    <name evidence="3" type="ORF">CCU68_19490</name>
</gene>
<proteinExistence type="inferred from homology"/>
<dbReference type="Pfam" id="PF00078">
    <property type="entry name" value="RVT_1"/>
    <property type="match status" value="1"/>
</dbReference>
<evidence type="ECO:0000256" key="1">
    <source>
        <dbReference type="ARBA" id="ARBA00034120"/>
    </source>
</evidence>
<evidence type="ECO:0000313" key="4">
    <source>
        <dbReference type="Proteomes" id="UP000236232"/>
    </source>
</evidence>
<dbReference type="Proteomes" id="UP000236232">
    <property type="component" value="Unassembled WGS sequence"/>
</dbReference>
<reference evidence="3 4" key="1">
    <citation type="submission" date="2018-01" db="EMBL/GenBank/DDBJ databases">
        <title>Draft Genome Sequence of Pseudomonas gingeri NCPPB 3146 (LMG 5327), a White Line Reaction Producer.</title>
        <authorList>
            <person name="Rokni-Zadeh H."/>
            <person name="Bahrami T."/>
            <person name="Zarvandi S."/>
            <person name="Changi-Ashtiani M."/>
            <person name="De Mot R."/>
        </authorList>
    </citation>
    <scope>NUCLEOTIDE SEQUENCE [LARGE SCALE GENOMIC DNA]</scope>
    <source>
        <strain evidence="4">NCPPB 3146 \ LMG 5327</strain>
    </source>
</reference>
<dbReference type="NCBIfam" id="NF041747">
    <property type="entry name" value="Drt3a"/>
    <property type="match status" value="1"/>
</dbReference>
<evidence type="ECO:0000313" key="3">
    <source>
        <dbReference type="EMBL" id="PNQ90853.1"/>
    </source>
</evidence>
<dbReference type="CDD" id="cd01646">
    <property type="entry name" value="RT_Bac_retron_I"/>
    <property type="match status" value="1"/>
</dbReference>
<dbReference type="InterPro" id="IPR043128">
    <property type="entry name" value="Rev_trsase/Diguanyl_cyclase"/>
</dbReference>
<dbReference type="PANTHER" id="PTHR34047">
    <property type="entry name" value="NUCLEAR INTRON MATURASE 1, MITOCHONDRIAL-RELATED"/>
    <property type="match status" value="1"/>
</dbReference>
<accession>A0ABX4Y0M6</accession>
<comment type="caution">
    <text evidence="3">The sequence shown here is derived from an EMBL/GenBank/DDBJ whole genome shotgun (WGS) entry which is preliminary data.</text>
</comment>
<evidence type="ECO:0000259" key="2">
    <source>
        <dbReference type="PROSITE" id="PS50878"/>
    </source>
</evidence>
<dbReference type="PROSITE" id="PS50878">
    <property type="entry name" value="RT_POL"/>
    <property type="match status" value="1"/>
</dbReference>
<sequence>MLRNLKDLGMYDQSFTLRTISNELRKSDFIKRPRLRAETVKAQELKNAVEKANGYWNIGNCLLESLLKGKSVFRSAEFSDELLIRKINNNLNKNFGETSDSRDNVIANLRELLSEGIEYRVYRLDIKNFYESINHSLIKHHLDNSQLISQPTKRFVLSFLDEHIKRGRSGVPRGLSLSATLANVAMKEFDYKIKQHHNVFYYGRYVDDIIIITDRKEMTHKFLKLIRQTLPAGLFLNNKKQKICQTSGDVKPHKADAPPIKELEFEYLGYQFIVTSPKTVNGMRPGQYHREVRLDIAKSKINKTKTRIARSFLSYNSDKNFEMLLSRLKFLSSNFSVMDADRDRKRMAGIFYNYHRINPQESEGLKDLDAYLIKVASSGWGNISSKLHSTTTVSQRRKILRISFARGFSEKTFLHFSHTKMSEIQRCWKYV</sequence>
<dbReference type="Gene3D" id="3.30.70.270">
    <property type="match status" value="1"/>
</dbReference>
<dbReference type="InterPro" id="IPR043502">
    <property type="entry name" value="DNA/RNA_pol_sf"/>
</dbReference>
<dbReference type="EMBL" id="POWE01000113">
    <property type="protein sequence ID" value="PNQ90853.1"/>
    <property type="molecule type" value="Genomic_DNA"/>
</dbReference>